<dbReference type="EMBL" id="JASZYV010000001">
    <property type="protein sequence ID" value="MDM0044374.1"/>
    <property type="molecule type" value="Genomic_DNA"/>
</dbReference>
<dbReference type="InterPro" id="IPR004033">
    <property type="entry name" value="UbiE/COQ5_MeTrFase"/>
</dbReference>
<dbReference type="PANTHER" id="PTHR43591:SF24">
    <property type="entry name" value="2-METHOXY-6-POLYPRENYL-1,4-BENZOQUINOL METHYLASE, MITOCHONDRIAL"/>
    <property type="match status" value="1"/>
</dbReference>
<dbReference type="Proteomes" id="UP001174908">
    <property type="component" value="Unassembled WGS sequence"/>
</dbReference>
<dbReference type="InterPro" id="IPR023576">
    <property type="entry name" value="UbiE/COQ5_MeTrFase_CS"/>
</dbReference>
<keyword evidence="4" id="KW-0831">Ubiquinone biosynthesis</keyword>
<gene>
    <name evidence="6" type="ORF">QTH91_07780</name>
</gene>
<keyword evidence="1" id="KW-0474">Menaquinone biosynthesis</keyword>
<dbReference type="PANTHER" id="PTHR43591">
    <property type="entry name" value="METHYLTRANSFERASE"/>
    <property type="match status" value="1"/>
</dbReference>
<evidence type="ECO:0000256" key="3">
    <source>
        <dbReference type="ARBA" id="ARBA00022679"/>
    </source>
</evidence>
<comment type="caution">
    <text evidence="6">The sequence shown here is derived from an EMBL/GenBank/DDBJ whole genome shotgun (WGS) entry which is preliminary data.</text>
</comment>
<evidence type="ECO:0000313" key="6">
    <source>
        <dbReference type="EMBL" id="MDM0044374.1"/>
    </source>
</evidence>
<dbReference type="PROSITE" id="PS51608">
    <property type="entry name" value="SAM_MT_UBIE"/>
    <property type="match status" value="1"/>
</dbReference>
<keyword evidence="3 6" id="KW-0808">Transferase</keyword>
<protein>
    <submittedName>
        <fullName evidence="6">Class I SAM-dependent methyltransferase</fullName>
        <ecNumber evidence="6">2.1.1.-</ecNumber>
    </submittedName>
</protein>
<evidence type="ECO:0000256" key="2">
    <source>
        <dbReference type="ARBA" id="ARBA00022603"/>
    </source>
</evidence>
<dbReference type="SUPFAM" id="SSF53335">
    <property type="entry name" value="S-adenosyl-L-methionine-dependent methyltransferases"/>
    <property type="match status" value="1"/>
</dbReference>
<sequence>MQNPPTPTGSSNLAPHAQLSDYYKDESEHRAFLQRIFDETAPDYERIERVLAFGSGRWYRRKALERAGLTAGMQVLDVGIGTGMVAAEALAIIGPTGKLVGVDPSPGMMGEVHLPGVELVQGMAQALPRPDASCDFLSMGYALRHIDDVTASFAEFHRVLRPGGRLVILEITRPRTSLGMSALKLYMRSVVPWVARLAGQKKDSAELWRYYWDTIEACIAPEAVMQALRNAGFRDVRQHLELGIFSEYTASKAP</sequence>
<dbReference type="GO" id="GO:0032259">
    <property type="term" value="P:methylation"/>
    <property type="evidence" value="ECO:0007669"/>
    <property type="project" value="UniProtKB-KW"/>
</dbReference>
<keyword evidence="7" id="KW-1185">Reference proteome</keyword>
<reference evidence="6" key="1">
    <citation type="submission" date="2023-06" db="EMBL/GenBank/DDBJ databases">
        <authorList>
            <person name="Jiang Y."/>
            <person name="Liu Q."/>
        </authorList>
    </citation>
    <scope>NUCLEOTIDE SEQUENCE</scope>
    <source>
        <strain evidence="6">CGMCC 1.12089</strain>
    </source>
</reference>
<evidence type="ECO:0000256" key="1">
    <source>
        <dbReference type="ARBA" id="ARBA00022428"/>
    </source>
</evidence>
<evidence type="ECO:0000256" key="5">
    <source>
        <dbReference type="ARBA" id="ARBA00022691"/>
    </source>
</evidence>
<dbReference type="Gene3D" id="3.40.50.150">
    <property type="entry name" value="Vaccinia Virus protein VP39"/>
    <property type="match status" value="1"/>
</dbReference>
<dbReference type="EC" id="2.1.1.-" evidence="6"/>
<dbReference type="PROSITE" id="PS01184">
    <property type="entry name" value="UBIE_2"/>
    <property type="match status" value="1"/>
</dbReference>
<dbReference type="CDD" id="cd02440">
    <property type="entry name" value="AdoMet_MTases"/>
    <property type="match status" value="1"/>
</dbReference>
<evidence type="ECO:0000313" key="7">
    <source>
        <dbReference type="Proteomes" id="UP001174908"/>
    </source>
</evidence>
<organism evidence="6 7">
    <name type="scientific">Variovorax dokdonensis</name>
    <dbReference type="NCBI Taxonomy" id="344883"/>
    <lineage>
        <taxon>Bacteria</taxon>
        <taxon>Pseudomonadati</taxon>
        <taxon>Pseudomonadota</taxon>
        <taxon>Betaproteobacteria</taxon>
        <taxon>Burkholderiales</taxon>
        <taxon>Comamonadaceae</taxon>
        <taxon>Variovorax</taxon>
    </lineage>
</organism>
<dbReference type="Pfam" id="PF01209">
    <property type="entry name" value="Ubie_methyltran"/>
    <property type="match status" value="1"/>
</dbReference>
<dbReference type="RefSeq" id="WP_286659412.1">
    <property type="nucleotide sequence ID" value="NZ_JASZYV010000001.1"/>
</dbReference>
<name>A0ABT7N8V4_9BURK</name>
<dbReference type="InterPro" id="IPR029063">
    <property type="entry name" value="SAM-dependent_MTases_sf"/>
</dbReference>
<evidence type="ECO:0000256" key="4">
    <source>
        <dbReference type="ARBA" id="ARBA00022688"/>
    </source>
</evidence>
<accession>A0ABT7N8V4</accession>
<keyword evidence="5" id="KW-0949">S-adenosyl-L-methionine</keyword>
<dbReference type="GO" id="GO:0008168">
    <property type="term" value="F:methyltransferase activity"/>
    <property type="evidence" value="ECO:0007669"/>
    <property type="project" value="UniProtKB-KW"/>
</dbReference>
<proteinExistence type="predicted"/>
<keyword evidence="2 6" id="KW-0489">Methyltransferase</keyword>